<keyword evidence="5" id="KW-1185">Reference proteome</keyword>
<dbReference type="PROSITE" id="PS50012">
    <property type="entry name" value="RCC1_3"/>
    <property type="match status" value="2"/>
</dbReference>
<reference evidence="4 5" key="1">
    <citation type="submission" date="2021-02" db="EMBL/GenBank/DDBJ databases">
        <title>Porcisia hertigi Genome sequencing and assembly.</title>
        <authorList>
            <person name="Almutairi H."/>
            <person name="Gatherer D."/>
        </authorList>
    </citation>
    <scope>NUCLEOTIDE SEQUENCE [LARGE SCALE GENOMIC DNA]</scope>
    <source>
        <strain evidence="4 5">C119</strain>
    </source>
</reference>
<gene>
    <name evidence="4" type="ORF">JKF63_06995</name>
</gene>
<evidence type="ECO:0000313" key="4">
    <source>
        <dbReference type="EMBL" id="KAG5510100.1"/>
    </source>
</evidence>
<dbReference type="InterPro" id="IPR000408">
    <property type="entry name" value="Reg_chr_condens"/>
</dbReference>
<dbReference type="OrthoDB" id="5981550at2759"/>
<dbReference type="InterPro" id="IPR009091">
    <property type="entry name" value="RCC1/BLIP-II"/>
</dbReference>
<evidence type="ECO:0008006" key="6">
    <source>
        <dbReference type="Google" id="ProtNLM"/>
    </source>
</evidence>
<evidence type="ECO:0000256" key="2">
    <source>
        <dbReference type="PROSITE-ProRule" id="PRU00235"/>
    </source>
</evidence>
<feature type="repeat" description="RCC1" evidence="2">
    <location>
        <begin position="80"/>
        <end position="167"/>
    </location>
</feature>
<evidence type="ECO:0000256" key="1">
    <source>
        <dbReference type="ARBA" id="ARBA00022737"/>
    </source>
</evidence>
<dbReference type="Proteomes" id="UP000674318">
    <property type="component" value="Unassembled WGS sequence"/>
</dbReference>
<dbReference type="GeneID" id="94293017"/>
<dbReference type="PROSITE" id="PS51257">
    <property type="entry name" value="PROKAR_LIPOPROTEIN"/>
    <property type="match status" value="1"/>
</dbReference>
<protein>
    <recommendedName>
        <fullName evidence="6">Chromatin binding protein</fullName>
    </recommendedName>
</protein>
<organism evidence="4 5">
    <name type="scientific">Porcisia hertigi</name>
    <dbReference type="NCBI Taxonomy" id="2761500"/>
    <lineage>
        <taxon>Eukaryota</taxon>
        <taxon>Discoba</taxon>
        <taxon>Euglenozoa</taxon>
        <taxon>Kinetoplastea</taxon>
        <taxon>Metakinetoplastina</taxon>
        <taxon>Trypanosomatida</taxon>
        <taxon>Trypanosomatidae</taxon>
        <taxon>Leishmaniinae</taxon>
        <taxon>Porcisia</taxon>
    </lineage>
</organism>
<evidence type="ECO:0000313" key="5">
    <source>
        <dbReference type="Proteomes" id="UP000674318"/>
    </source>
</evidence>
<dbReference type="RefSeq" id="XP_067758949.1">
    <property type="nucleotide sequence ID" value="XM_067902940.1"/>
</dbReference>
<comment type="caution">
    <text evidence="4">The sequence shown here is derived from an EMBL/GenBank/DDBJ whole genome shotgun (WGS) entry which is preliminary data.</text>
</comment>
<dbReference type="PROSITE" id="PS00626">
    <property type="entry name" value="RCC1_2"/>
    <property type="match status" value="1"/>
</dbReference>
<sequence>MRADDLTSAFTAGRPVYTAIAVCGCGHDGRLGIGQDAPSAMSEIALIDDFLPAFCGATTTVGEVRQVACGAYHTLVLTSTGLYGWGLHEDGQLGLGRPSTPSTRAEAGDSALSSLGATAKVVPTHVDKPLQIPLAEVLRRDAEVEDVPINIVSVHCGADHSFVYTTAGVYVTGRNDCGQLGLGHTNNVYTWTRLCAALPLPKTPDRNGAPTKKSPSAASPIFSYLPSACDSDRGGVHARLLYGRLTHISCGTHHTLLAWRDAVILRAAALQSPDFQQSPLNSGEDAEAVYYPSLLMACGRGDFGELGYDGDPWEVLQAKAQRQERALRSALQHQQLHGGSDDAQHGSSDKPYKFKWKTGAAVKPRRPPFHSAFFEVVRGLKHLEENVMMILPVDCVEEVCAALLHRDCTAHGLAEDLIRHLHERTATNSTNLPPTGSTLETPSGATSRWEVANLQAMHLHSAVTLRRRDAAAAVQQLVLHWGCYYCSEIEDEAASHPRDAFGDVIDAFDSDDAGEDAKARRGWYGGIHAGEERLLRYSVSCVPAVAAAQPCGAPSSHVTMLQIMGSGNLGLGTDDSFAPSWVNLACSDDPRTAGSQSTAQSVVGRSHYLIWMDNQGVSSSVGPSSEAAVSFQAESAVASLSCVFGFGENLHGQIGAPASRVGDASNEDVVVTPRLVLRNGDVLRVATAVKQSLRDTAAAPAHHRRTPSAKIYLPLTTAAVVHHYEVVAIRGAQAGARHSLFLVDVRPVAAAAAPVTTGV</sequence>
<dbReference type="AlphaFoldDB" id="A0A836IZ56"/>
<dbReference type="SUPFAM" id="SSF50985">
    <property type="entry name" value="RCC1/BLIP-II"/>
    <property type="match status" value="1"/>
</dbReference>
<dbReference type="Gene3D" id="2.130.10.30">
    <property type="entry name" value="Regulator of chromosome condensation 1/beta-lactamase-inhibitor protein II"/>
    <property type="match status" value="1"/>
</dbReference>
<proteinExistence type="predicted"/>
<dbReference type="GO" id="GO:0005737">
    <property type="term" value="C:cytoplasm"/>
    <property type="evidence" value="ECO:0007669"/>
    <property type="project" value="TreeGrafter"/>
</dbReference>
<dbReference type="PANTHER" id="PTHR45622">
    <property type="entry name" value="UBIQUITIN-PROTEIN LIGASE E3A-RELATED"/>
    <property type="match status" value="1"/>
</dbReference>
<evidence type="ECO:0000256" key="3">
    <source>
        <dbReference type="SAM" id="MobiDB-lite"/>
    </source>
</evidence>
<dbReference type="InterPro" id="IPR051709">
    <property type="entry name" value="Ub-ligase/GTPase-reg"/>
</dbReference>
<keyword evidence="1" id="KW-0677">Repeat</keyword>
<dbReference type="EMBL" id="JAFJZO010000011">
    <property type="protein sequence ID" value="KAG5510100.1"/>
    <property type="molecule type" value="Genomic_DNA"/>
</dbReference>
<dbReference type="PANTHER" id="PTHR45622:SF70">
    <property type="entry name" value="SECRETION-REGULATING GUANINE NUCLEOTIDE EXCHANGE FACTOR"/>
    <property type="match status" value="1"/>
</dbReference>
<dbReference type="KEGG" id="phet:94293017"/>
<feature type="repeat" description="RCC1" evidence="2">
    <location>
        <begin position="18"/>
        <end position="80"/>
    </location>
</feature>
<name>A0A836IZ56_9TRYP</name>
<dbReference type="Pfam" id="PF13540">
    <property type="entry name" value="RCC1_2"/>
    <property type="match status" value="1"/>
</dbReference>
<feature type="compositionally biased region" description="Basic and acidic residues" evidence="3">
    <location>
        <begin position="339"/>
        <end position="350"/>
    </location>
</feature>
<feature type="region of interest" description="Disordered" evidence="3">
    <location>
        <begin position="330"/>
        <end position="350"/>
    </location>
</feature>
<accession>A0A836IZ56</accession>